<name>A0ABT8WPB5_9FLAO</name>
<evidence type="ECO:0000313" key="2">
    <source>
        <dbReference type="Proteomes" id="UP001176806"/>
    </source>
</evidence>
<protein>
    <submittedName>
        <fullName evidence="1">Uncharacterized protein</fullName>
    </submittedName>
</protein>
<proteinExistence type="predicted"/>
<dbReference type="Proteomes" id="UP001176806">
    <property type="component" value="Unassembled WGS sequence"/>
</dbReference>
<keyword evidence="2" id="KW-1185">Reference proteome</keyword>
<reference evidence="1" key="1">
    <citation type="submission" date="2023-07" db="EMBL/GenBank/DDBJ databases">
        <title>Two novel species in the genus Flavivirga.</title>
        <authorList>
            <person name="Kwon K."/>
        </authorList>
    </citation>
    <scope>NUCLEOTIDE SEQUENCE</scope>
    <source>
        <strain evidence="1">KACC 14158</strain>
    </source>
</reference>
<evidence type="ECO:0000313" key="1">
    <source>
        <dbReference type="EMBL" id="MDO5974860.1"/>
    </source>
</evidence>
<gene>
    <name evidence="1" type="ORF">Q4Q40_11745</name>
</gene>
<accession>A0ABT8WPB5</accession>
<dbReference type="EMBL" id="JAUOEL010000004">
    <property type="protein sequence ID" value="MDO5974860.1"/>
    <property type="molecule type" value="Genomic_DNA"/>
</dbReference>
<comment type="caution">
    <text evidence="1">The sequence shown here is derived from an EMBL/GenBank/DDBJ whole genome shotgun (WGS) entry which is preliminary data.</text>
</comment>
<organism evidence="1 2">
    <name type="scientific">Flavivirga jejuensis</name>
    <dbReference type="NCBI Taxonomy" id="870487"/>
    <lineage>
        <taxon>Bacteria</taxon>
        <taxon>Pseudomonadati</taxon>
        <taxon>Bacteroidota</taxon>
        <taxon>Flavobacteriia</taxon>
        <taxon>Flavobacteriales</taxon>
        <taxon>Flavobacteriaceae</taxon>
        <taxon>Flavivirga</taxon>
    </lineage>
</organism>
<sequence>MKEAKEFVENFFELEANVFMKKKRKSLQNYLDGVEDLKQLALGSLIRELGFMFLVQESMSSTERKRYYLAYQDTYSR</sequence>
<dbReference type="RefSeq" id="WP_303302003.1">
    <property type="nucleotide sequence ID" value="NZ_BAABDA010000018.1"/>
</dbReference>